<dbReference type="PRINTS" id="PR00111">
    <property type="entry name" value="ABHYDROLASE"/>
</dbReference>
<dbReference type="InterPro" id="IPR051044">
    <property type="entry name" value="MAG_DAG_Lipase"/>
</dbReference>
<dbReference type="Gene3D" id="3.40.50.1820">
    <property type="entry name" value="alpha/beta hydrolase"/>
    <property type="match status" value="1"/>
</dbReference>
<keyword evidence="3" id="KW-1185">Reference proteome</keyword>
<proteinExistence type="predicted"/>
<organism evidence="2 3">
    <name type="scientific">Carex littledalei</name>
    <dbReference type="NCBI Taxonomy" id="544730"/>
    <lineage>
        <taxon>Eukaryota</taxon>
        <taxon>Viridiplantae</taxon>
        <taxon>Streptophyta</taxon>
        <taxon>Embryophyta</taxon>
        <taxon>Tracheophyta</taxon>
        <taxon>Spermatophyta</taxon>
        <taxon>Magnoliopsida</taxon>
        <taxon>Liliopsida</taxon>
        <taxon>Poales</taxon>
        <taxon>Cyperaceae</taxon>
        <taxon>Cyperoideae</taxon>
        <taxon>Cariceae</taxon>
        <taxon>Carex</taxon>
        <taxon>Carex subgen. Euthyceras</taxon>
    </lineage>
</organism>
<protein>
    <submittedName>
        <fullName evidence="2">Caffeoylshikimate esterase-like protein</fullName>
    </submittedName>
</protein>
<accession>A0A833R8Y2</accession>
<dbReference type="SUPFAM" id="SSF53474">
    <property type="entry name" value="alpha/beta-Hydrolases"/>
    <property type="match status" value="1"/>
</dbReference>
<dbReference type="AlphaFoldDB" id="A0A833R8Y2"/>
<reference evidence="2" key="1">
    <citation type="submission" date="2020-01" db="EMBL/GenBank/DDBJ databases">
        <title>Genome sequence of Kobresia littledalei, the first chromosome-level genome in the family Cyperaceae.</title>
        <authorList>
            <person name="Qu G."/>
        </authorList>
    </citation>
    <scope>NUCLEOTIDE SEQUENCE</scope>
    <source>
        <strain evidence="2">C.B.Clarke</strain>
        <tissue evidence="2">Leaf</tissue>
    </source>
</reference>
<dbReference type="InterPro" id="IPR022742">
    <property type="entry name" value="Hydrolase_4"/>
</dbReference>
<dbReference type="FunFam" id="3.40.50.1820:FF:000192">
    <property type="entry name" value="Caffeoylshikimate esterase"/>
    <property type="match status" value="1"/>
</dbReference>
<dbReference type="EMBL" id="SWLB01000010">
    <property type="protein sequence ID" value="KAF3333517.1"/>
    <property type="molecule type" value="Genomic_DNA"/>
</dbReference>
<sequence length="346" mass="38462">MVSPVPPSPRFFWGDQPEAEFYASQGIKHHESFYQSSYGRIFTQSFHPIDRETGEDVPIKGVVFMTHGYGSDTGWLFQTTAIAYATWGYAVYCADLLGHGRSDGINGYISDFEAAAGASLSFFLSVRKDSVYADLPAFLFGESMGGAATMMMYLRSPPDVWTGVILSAPLFIIPEDMKPSKVRLFVFGLLLGIAETWQAMPDKKMVRNSIRDPEKLRIMLANPRRYIGPPRVGTMREIARVTDYLQTSFTTVTVPFLAVHGTADGITAPEGSKMLYEKAKSKDKSLILYDGFYHSLIQGESEENSKKVLADMREWIDERVKRYGCGITKTVKAEEIGVATVSVSGE</sequence>
<dbReference type="InterPro" id="IPR000073">
    <property type="entry name" value="AB_hydrolase_1"/>
</dbReference>
<name>A0A833R8Y2_9POAL</name>
<evidence type="ECO:0000259" key="1">
    <source>
        <dbReference type="Pfam" id="PF12146"/>
    </source>
</evidence>
<gene>
    <name evidence="2" type="ORF">FCM35_KLT01208</name>
</gene>
<evidence type="ECO:0000313" key="2">
    <source>
        <dbReference type="EMBL" id="KAF3333517.1"/>
    </source>
</evidence>
<dbReference type="Proteomes" id="UP000623129">
    <property type="component" value="Unassembled WGS sequence"/>
</dbReference>
<comment type="caution">
    <text evidence="2">The sequence shown here is derived from an EMBL/GenBank/DDBJ whole genome shotgun (WGS) entry which is preliminary data.</text>
</comment>
<evidence type="ECO:0000313" key="3">
    <source>
        <dbReference type="Proteomes" id="UP000623129"/>
    </source>
</evidence>
<dbReference type="Pfam" id="PF12146">
    <property type="entry name" value="Hydrolase_4"/>
    <property type="match status" value="1"/>
</dbReference>
<feature type="domain" description="Serine aminopeptidase S33" evidence="1">
    <location>
        <begin position="59"/>
        <end position="297"/>
    </location>
</feature>
<dbReference type="PANTHER" id="PTHR11614">
    <property type="entry name" value="PHOSPHOLIPASE-RELATED"/>
    <property type="match status" value="1"/>
</dbReference>
<dbReference type="OrthoDB" id="2498029at2759"/>
<dbReference type="InterPro" id="IPR029058">
    <property type="entry name" value="AB_hydrolase_fold"/>
</dbReference>